<dbReference type="FunFam" id="3.40.30.10:FF:000093">
    <property type="entry name" value="Glutaredoxin 2"/>
    <property type="match status" value="1"/>
</dbReference>
<dbReference type="PROSITE" id="PS51354">
    <property type="entry name" value="GLUTAREDOXIN_2"/>
    <property type="match status" value="1"/>
</dbReference>
<sequence>MGLLGGTVSAAGRTLGHWLSLATTGLMMGLVLWFIQSKAKLRKQKRGATFWHIWGPTIMVCVAATCIMMEPFRHIFQDMGWWEECGVNAVFPRVNETFGDADICRWSSSQYKCERLCYVPGEWTESCGPNDGGCGGELDLTDPVYGIELYNDTATVDENILMLGCNNGTVSVDGVDTDFFVWDVVDKDGNYFSPYDTEAKGKASFDWIECPEGAACGQCVDEDDFCHCTDHEDFGNLSMIGWIFTFTLTYLGFFILTFGVMWNADIINKLSKIKSQYRALRDPEYRRKLKEEAKGEVIYVRETVADNTVVMFSKTTCPFCYKAKEALNAEMGEGTYFVVELDEKENTSAIQDALKIVTGARTVPRVFINQDCIGGGDDTVEKHKNGELKELLRKAGATVPLQTPMSDYDPKVVEALASTLWSEGRSKDKNDFHAAKGIYETAIFEMQSTATMLSDSELESAKLYVISLWISLANMAARAKQFKQANTTHKASVTCELTHPSPRLYTEYARFCWDRALKEKNAKKGQERKSQSQGIFIEGLQKCAECEDVDTIWDAFFGLMKEEHETRTGEVLTLEELKESVKDRIEGTDGGTGFDEESSAAVMKREAEDDAAAPPAKKVKRENNGNDITPSSSSEKIEGVQNTLPPPLFGPNLVKLEDVSGGNMLGVDDRRMLLRFVCADVRVLTVVSGLRMMSLVKNVEVVKARSAMEEKGTPSQGFENNSIWGLRALREKQQLILASLLPSVFYVTLKPEELARQRAVLDVVSVWSNMESSVAAEVLQKELVDVEAEHNRNLEAEGAKLLGMGSVGGGAPRDPREKR</sequence>
<protein>
    <recommendedName>
        <fullName evidence="7">Glutaredoxin domain-containing protein</fullName>
    </recommendedName>
</protein>
<keyword evidence="2" id="KW-0249">Electron transport</keyword>
<evidence type="ECO:0000256" key="2">
    <source>
        <dbReference type="ARBA" id="ARBA00022982"/>
    </source>
</evidence>
<keyword evidence="3" id="KW-1015">Disulfide bond</keyword>
<name>A0A9W7BNX5_9STRA</name>
<evidence type="ECO:0000313" key="9">
    <source>
        <dbReference type="Proteomes" id="UP001162640"/>
    </source>
</evidence>
<organism evidence="8 9">
    <name type="scientific">Triparma laevis f. inornata</name>
    <dbReference type="NCBI Taxonomy" id="1714386"/>
    <lineage>
        <taxon>Eukaryota</taxon>
        <taxon>Sar</taxon>
        <taxon>Stramenopiles</taxon>
        <taxon>Ochrophyta</taxon>
        <taxon>Bolidophyceae</taxon>
        <taxon>Parmales</taxon>
        <taxon>Triparmaceae</taxon>
        <taxon>Triparma</taxon>
    </lineage>
</organism>
<proteinExistence type="predicted"/>
<feature type="domain" description="Glutaredoxin" evidence="7">
    <location>
        <begin position="309"/>
        <end position="373"/>
    </location>
</feature>
<dbReference type="SUPFAM" id="SSF52833">
    <property type="entry name" value="Thioredoxin-like"/>
    <property type="match status" value="1"/>
</dbReference>
<feature type="compositionally biased region" description="Polar residues" evidence="5">
    <location>
        <begin position="625"/>
        <end position="634"/>
    </location>
</feature>
<dbReference type="AlphaFoldDB" id="A0A9W7BNX5"/>
<reference evidence="9" key="1">
    <citation type="journal article" date="2023" name="Commun. Biol.">
        <title>Genome analysis of Parmales, the sister group of diatoms, reveals the evolutionary specialization of diatoms from phago-mixotrophs to photoautotrophs.</title>
        <authorList>
            <person name="Ban H."/>
            <person name="Sato S."/>
            <person name="Yoshikawa S."/>
            <person name="Yamada K."/>
            <person name="Nakamura Y."/>
            <person name="Ichinomiya M."/>
            <person name="Sato N."/>
            <person name="Blanc-Mathieu R."/>
            <person name="Endo H."/>
            <person name="Kuwata A."/>
            <person name="Ogata H."/>
        </authorList>
    </citation>
    <scope>NUCLEOTIDE SEQUENCE [LARGE SCALE GENOMIC DNA]</scope>
</reference>
<dbReference type="GO" id="GO:0005737">
    <property type="term" value="C:cytoplasm"/>
    <property type="evidence" value="ECO:0007669"/>
    <property type="project" value="TreeGrafter"/>
</dbReference>
<feature type="region of interest" description="Disordered" evidence="5">
    <location>
        <begin position="583"/>
        <end position="644"/>
    </location>
</feature>
<dbReference type="GO" id="GO:0015038">
    <property type="term" value="F:glutathione disulfide oxidoreductase activity"/>
    <property type="evidence" value="ECO:0007669"/>
    <property type="project" value="TreeGrafter"/>
</dbReference>
<dbReference type="CDD" id="cd03419">
    <property type="entry name" value="GRX_GRXh_1_2_like"/>
    <property type="match status" value="1"/>
</dbReference>
<keyword evidence="6" id="KW-1133">Transmembrane helix</keyword>
<dbReference type="PANTHER" id="PTHR45694:SF5">
    <property type="entry name" value="GLUTAREDOXIN 2"/>
    <property type="match status" value="1"/>
</dbReference>
<dbReference type="Proteomes" id="UP001162640">
    <property type="component" value="Unassembled WGS sequence"/>
</dbReference>
<keyword evidence="1" id="KW-0813">Transport</keyword>
<dbReference type="InterPro" id="IPR002109">
    <property type="entry name" value="Glutaredoxin"/>
</dbReference>
<feature type="transmembrane region" description="Helical" evidence="6">
    <location>
        <begin position="240"/>
        <end position="262"/>
    </location>
</feature>
<evidence type="ECO:0000256" key="4">
    <source>
        <dbReference type="ARBA" id="ARBA00023284"/>
    </source>
</evidence>
<keyword evidence="6" id="KW-0812">Transmembrane</keyword>
<dbReference type="InterPro" id="IPR011767">
    <property type="entry name" value="GLR_AS"/>
</dbReference>
<accession>A0A9W7BNX5</accession>
<feature type="transmembrane region" description="Helical" evidence="6">
    <location>
        <begin position="15"/>
        <end position="35"/>
    </location>
</feature>
<dbReference type="InterPro" id="IPR011899">
    <property type="entry name" value="Glutaredoxin_euk/vir"/>
</dbReference>
<comment type="caution">
    <text evidence="8">The sequence shown here is derived from an EMBL/GenBank/DDBJ whole genome shotgun (WGS) entry which is preliminary data.</text>
</comment>
<evidence type="ECO:0000256" key="3">
    <source>
        <dbReference type="ARBA" id="ARBA00023157"/>
    </source>
</evidence>
<keyword evidence="4" id="KW-0676">Redox-active center</keyword>
<evidence type="ECO:0000256" key="5">
    <source>
        <dbReference type="SAM" id="MobiDB-lite"/>
    </source>
</evidence>
<evidence type="ECO:0000256" key="6">
    <source>
        <dbReference type="SAM" id="Phobius"/>
    </source>
</evidence>
<evidence type="ECO:0000259" key="7">
    <source>
        <dbReference type="Pfam" id="PF00462"/>
    </source>
</evidence>
<dbReference type="PROSITE" id="PS00195">
    <property type="entry name" value="GLUTAREDOXIN_1"/>
    <property type="match status" value="1"/>
</dbReference>
<dbReference type="Gene3D" id="3.40.30.10">
    <property type="entry name" value="Glutaredoxin"/>
    <property type="match status" value="1"/>
</dbReference>
<evidence type="ECO:0000313" key="8">
    <source>
        <dbReference type="EMBL" id="GMH90023.1"/>
    </source>
</evidence>
<gene>
    <name evidence="8" type="ORF">TL16_g11640</name>
</gene>
<dbReference type="EMBL" id="BLQM01000441">
    <property type="protein sequence ID" value="GMH90023.1"/>
    <property type="molecule type" value="Genomic_DNA"/>
</dbReference>
<dbReference type="Pfam" id="PF00462">
    <property type="entry name" value="Glutaredoxin"/>
    <property type="match status" value="1"/>
</dbReference>
<dbReference type="InterPro" id="IPR011990">
    <property type="entry name" value="TPR-like_helical_dom_sf"/>
</dbReference>
<dbReference type="InterPro" id="IPR036249">
    <property type="entry name" value="Thioredoxin-like_sf"/>
</dbReference>
<evidence type="ECO:0000256" key="1">
    <source>
        <dbReference type="ARBA" id="ARBA00022448"/>
    </source>
</evidence>
<keyword evidence="6" id="KW-0472">Membrane</keyword>
<dbReference type="GO" id="GO:0034599">
    <property type="term" value="P:cellular response to oxidative stress"/>
    <property type="evidence" value="ECO:0007669"/>
    <property type="project" value="TreeGrafter"/>
</dbReference>
<dbReference type="PRINTS" id="PR00160">
    <property type="entry name" value="GLUTAREDOXIN"/>
</dbReference>
<dbReference type="InterPro" id="IPR014025">
    <property type="entry name" value="Glutaredoxin_subgr"/>
</dbReference>
<dbReference type="PANTHER" id="PTHR45694">
    <property type="entry name" value="GLUTAREDOXIN 2"/>
    <property type="match status" value="1"/>
</dbReference>
<dbReference type="Gene3D" id="1.25.40.10">
    <property type="entry name" value="Tetratricopeptide repeat domain"/>
    <property type="match status" value="1"/>
</dbReference>
<dbReference type="NCBIfam" id="TIGR02180">
    <property type="entry name" value="GRX_euk"/>
    <property type="match status" value="1"/>
</dbReference>